<sequence length="232" mass="25692">MIEIKTFDDLGRFQNDWLSARYHFSFADYYDPARMGFGPLRVWNDDKILPGTGFDLHGHRDMEIITYVREGAITHKDHLGNEGRTEAGDVQVMSAGSGIMHAEFNREDEATRIFQIWIEPAVHGVEPRWEARAFPKAERAGELVALASGRRQHQEALPIYQDAAILGATLTAGQAVSHDLDPGRKLYLVPAKGSITVNGVKAGERDGIAINDVDRVEIIAETDAEILLADVA</sequence>
<comment type="similarity">
    <text evidence="1 3">Belongs to the pirin family.</text>
</comment>
<evidence type="ECO:0000313" key="6">
    <source>
        <dbReference type="EMBL" id="NIA71636.1"/>
    </source>
</evidence>
<evidence type="ECO:0000256" key="2">
    <source>
        <dbReference type="PIRSR" id="PIRSR006232-1"/>
    </source>
</evidence>
<dbReference type="Pfam" id="PF02678">
    <property type="entry name" value="Pirin"/>
    <property type="match status" value="1"/>
</dbReference>
<dbReference type="Pfam" id="PF17954">
    <property type="entry name" value="Pirin_C_2"/>
    <property type="match status" value="1"/>
</dbReference>
<dbReference type="PIRSF" id="PIRSF006232">
    <property type="entry name" value="Pirin"/>
    <property type="match status" value="1"/>
</dbReference>
<dbReference type="InterPro" id="IPR012093">
    <property type="entry name" value="Pirin"/>
</dbReference>
<dbReference type="InterPro" id="IPR041602">
    <property type="entry name" value="Quercetinase_C"/>
</dbReference>
<dbReference type="PANTHER" id="PTHR43212:SF3">
    <property type="entry name" value="QUERCETIN 2,3-DIOXYGENASE"/>
    <property type="match status" value="1"/>
</dbReference>
<dbReference type="CDD" id="cd02910">
    <property type="entry name" value="cupin_Yhhw_N"/>
    <property type="match status" value="1"/>
</dbReference>
<dbReference type="RefSeq" id="WP_167229483.1">
    <property type="nucleotide sequence ID" value="NZ_JAAQPH010000024.1"/>
</dbReference>
<evidence type="ECO:0000259" key="4">
    <source>
        <dbReference type="Pfam" id="PF02678"/>
    </source>
</evidence>
<dbReference type="GO" id="GO:0046872">
    <property type="term" value="F:metal ion binding"/>
    <property type="evidence" value="ECO:0007669"/>
    <property type="project" value="UniProtKB-KW"/>
</dbReference>
<feature type="binding site" evidence="2">
    <location>
        <position position="59"/>
    </location>
    <ligand>
        <name>Fe cation</name>
        <dbReference type="ChEBI" id="CHEBI:24875"/>
    </ligand>
</feature>
<keyword evidence="7" id="KW-1185">Reference proteome</keyword>
<keyword evidence="2" id="KW-0408">Iron</keyword>
<dbReference type="InterPro" id="IPR014710">
    <property type="entry name" value="RmlC-like_jellyroll"/>
</dbReference>
<evidence type="ECO:0000256" key="1">
    <source>
        <dbReference type="ARBA" id="ARBA00008416"/>
    </source>
</evidence>
<accession>A0A967F1V8</accession>
<name>A0A967F1V8_9PROT</name>
<comment type="caution">
    <text evidence="6">The sequence shown here is derived from an EMBL/GenBank/DDBJ whole genome shotgun (WGS) entry which is preliminary data.</text>
</comment>
<evidence type="ECO:0000256" key="3">
    <source>
        <dbReference type="RuleBase" id="RU003457"/>
    </source>
</evidence>
<dbReference type="EMBL" id="JAAQPH010000024">
    <property type="protein sequence ID" value="NIA71636.1"/>
    <property type="molecule type" value="Genomic_DNA"/>
</dbReference>
<organism evidence="6 7">
    <name type="scientific">Pelagibius litoralis</name>
    <dbReference type="NCBI Taxonomy" id="374515"/>
    <lineage>
        <taxon>Bacteria</taxon>
        <taxon>Pseudomonadati</taxon>
        <taxon>Pseudomonadota</taxon>
        <taxon>Alphaproteobacteria</taxon>
        <taxon>Rhodospirillales</taxon>
        <taxon>Rhodovibrionaceae</taxon>
        <taxon>Pelagibius</taxon>
    </lineage>
</organism>
<dbReference type="InterPro" id="IPR011051">
    <property type="entry name" value="RmlC_Cupin_sf"/>
</dbReference>
<comment type="cofactor">
    <cofactor evidence="2">
        <name>Fe cation</name>
        <dbReference type="ChEBI" id="CHEBI:24875"/>
    </cofactor>
    <text evidence="2">Binds 1 Fe cation per subunit.</text>
</comment>
<protein>
    <submittedName>
        <fullName evidence="6">Pirin family protein</fullName>
    </submittedName>
</protein>
<keyword evidence="2" id="KW-0479">Metal-binding</keyword>
<dbReference type="AlphaFoldDB" id="A0A967F1V8"/>
<reference evidence="6" key="1">
    <citation type="submission" date="2020-03" db="EMBL/GenBank/DDBJ databases">
        <title>Genome of Pelagibius litoralis DSM 21314T.</title>
        <authorList>
            <person name="Wang G."/>
        </authorList>
    </citation>
    <scope>NUCLEOTIDE SEQUENCE</scope>
    <source>
        <strain evidence="6">DSM 21314</strain>
    </source>
</reference>
<gene>
    <name evidence="6" type="ORF">HBA54_23880</name>
</gene>
<dbReference type="InterPro" id="IPR003829">
    <property type="entry name" value="Pirin_N_dom"/>
</dbReference>
<feature type="binding site" evidence="2">
    <location>
        <position position="101"/>
    </location>
    <ligand>
        <name>Fe cation</name>
        <dbReference type="ChEBI" id="CHEBI:24875"/>
    </ligand>
</feature>
<evidence type="ECO:0000313" key="7">
    <source>
        <dbReference type="Proteomes" id="UP000761264"/>
    </source>
</evidence>
<dbReference type="Gene3D" id="2.60.120.10">
    <property type="entry name" value="Jelly Rolls"/>
    <property type="match status" value="2"/>
</dbReference>
<dbReference type="SUPFAM" id="SSF51182">
    <property type="entry name" value="RmlC-like cupins"/>
    <property type="match status" value="1"/>
</dbReference>
<evidence type="ECO:0000259" key="5">
    <source>
        <dbReference type="Pfam" id="PF17954"/>
    </source>
</evidence>
<feature type="binding site" evidence="2">
    <location>
        <position position="57"/>
    </location>
    <ligand>
        <name>Fe cation</name>
        <dbReference type="ChEBI" id="CHEBI:24875"/>
    </ligand>
</feature>
<dbReference type="Proteomes" id="UP000761264">
    <property type="component" value="Unassembled WGS sequence"/>
</dbReference>
<dbReference type="PANTHER" id="PTHR43212">
    <property type="entry name" value="QUERCETIN 2,3-DIOXYGENASE"/>
    <property type="match status" value="1"/>
</dbReference>
<proteinExistence type="inferred from homology"/>
<feature type="binding site" evidence="2">
    <location>
        <position position="103"/>
    </location>
    <ligand>
        <name>Fe cation</name>
        <dbReference type="ChEBI" id="CHEBI:24875"/>
    </ligand>
</feature>
<feature type="domain" description="Pirin N-terminal" evidence="4">
    <location>
        <begin position="14"/>
        <end position="118"/>
    </location>
</feature>
<feature type="domain" description="Quercetin 2,3-dioxygenase C-terminal cupin" evidence="5">
    <location>
        <begin position="150"/>
        <end position="231"/>
    </location>
</feature>